<sequence length="268" mass="30532">MFPVKPSWEFGTKDSWFRAEDEEERKLNVYFSNQAVEAASSSPEPQVIHYRKHPVTPECFLAKFAKKKKDSFSFHKFALKRSHKVGPATIEDCNEADGPVIDESAREPRSRFEWEVRSNENFLTVFAALGSVFAQEMDNGIEFPKSGKAIYGTAYASNGDLSIVLKVSPAARFQAGEVWEENGYFGSALFKTLVTNEHVRLIINHEDLEHMVLIDRKTGHSLLPADLPNGENSMISNPAEESGEYKHYVVKETTDKPEMRMRWQPKWP</sequence>
<evidence type="ECO:0000313" key="2">
    <source>
        <dbReference type="Proteomes" id="UP000799302"/>
    </source>
</evidence>
<evidence type="ECO:0000313" key="1">
    <source>
        <dbReference type="EMBL" id="KAF2671159.1"/>
    </source>
</evidence>
<protein>
    <submittedName>
        <fullName evidence="1">Uncharacterized protein</fullName>
    </submittedName>
</protein>
<dbReference type="AlphaFoldDB" id="A0A6A6UFV0"/>
<name>A0A6A6UFV0_9PEZI</name>
<dbReference type="EMBL" id="MU004233">
    <property type="protein sequence ID" value="KAF2671159.1"/>
    <property type="molecule type" value="Genomic_DNA"/>
</dbReference>
<dbReference type="Proteomes" id="UP000799302">
    <property type="component" value="Unassembled WGS sequence"/>
</dbReference>
<reference evidence="1" key="1">
    <citation type="journal article" date="2020" name="Stud. Mycol.">
        <title>101 Dothideomycetes genomes: a test case for predicting lifestyles and emergence of pathogens.</title>
        <authorList>
            <person name="Haridas S."/>
            <person name="Albert R."/>
            <person name="Binder M."/>
            <person name="Bloem J."/>
            <person name="Labutti K."/>
            <person name="Salamov A."/>
            <person name="Andreopoulos B."/>
            <person name="Baker S."/>
            <person name="Barry K."/>
            <person name="Bills G."/>
            <person name="Bluhm B."/>
            <person name="Cannon C."/>
            <person name="Castanera R."/>
            <person name="Culley D."/>
            <person name="Daum C."/>
            <person name="Ezra D."/>
            <person name="Gonzalez J."/>
            <person name="Henrissat B."/>
            <person name="Kuo A."/>
            <person name="Liang C."/>
            <person name="Lipzen A."/>
            <person name="Lutzoni F."/>
            <person name="Magnuson J."/>
            <person name="Mondo S."/>
            <person name="Nolan M."/>
            <person name="Ohm R."/>
            <person name="Pangilinan J."/>
            <person name="Park H.-J."/>
            <person name="Ramirez L."/>
            <person name="Alfaro M."/>
            <person name="Sun H."/>
            <person name="Tritt A."/>
            <person name="Yoshinaga Y."/>
            <person name="Zwiers L.-H."/>
            <person name="Turgeon B."/>
            <person name="Goodwin S."/>
            <person name="Spatafora J."/>
            <person name="Crous P."/>
            <person name="Grigoriev I."/>
        </authorList>
    </citation>
    <scope>NUCLEOTIDE SEQUENCE</scope>
    <source>
        <strain evidence="1">CBS 115976</strain>
    </source>
</reference>
<organism evidence="1 2">
    <name type="scientific">Microthyrium microscopicum</name>
    <dbReference type="NCBI Taxonomy" id="703497"/>
    <lineage>
        <taxon>Eukaryota</taxon>
        <taxon>Fungi</taxon>
        <taxon>Dikarya</taxon>
        <taxon>Ascomycota</taxon>
        <taxon>Pezizomycotina</taxon>
        <taxon>Dothideomycetes</taxon>
        <taxon>Dothideomycetes incertae sedis</taxon>
        <taxon>Microthyriales</taxon>
        <taxon>Microthyriaceae</taxon>
        <taxon>Microthyrium</taxon>
    </lineage>
</organism>
<gene>
    <name evidence="1" type="ORF">BT63DRAFT_468996</name>
</gene>
<proteinExistence type="predicted"/>
<keyword evidence="2" id="KW-1185">Reference proteome</keyword>
<accession>A0A6A6UFV0</accession>